<dbReference type="Proteomes" id="UP000215335">
    <property type="component" value="Unassembled WGS sequence"/>
</dbReference>
<accession>A0A232EFC8</accession>
<comment type="caution">
    <text evidence="1">The sequence shown here is derived from an EMBL/GenBank/DDBJ whole genome shotgun (WGS) entry which is preliminary data.</text>
</comment>
<proteinExistence type="predicted"/>
<sequence>MADIDTWIQKSTARNIFRQPRHRRPLAPRHRA</sequence>
<dbReference type="AlphaFoldDB" id="A0A232EFC8"/>
<dbReference type="EMBL" id="NNAY01005056">
    <property type="protein sequence ID" value="OXU17060.1"/>
    <property type="molecule type" value="Genomic_DNA"/>
</dbReference>
<evidence type="ECO:0000313" key="2">
    <source>
        <dbReference type="Proteomes" id="UP000215335"/>
    </source>
</evidence>
<gene>
    <name evidence="1" type="ORF">TSAR_013265</name>
</gene>
<name>A0A232EFC8_9HYME</name>
<keyword evidence="2" id="KW-1185">Reference proteome</keyword>
<protein>
    <submittedName>
        <fullName evidence="1">Uncharacterized protein</fullName>
    </submittedName>
</protein>
<evidence type="ECO:0000313" key="1">
    <source>
        <dbReference type="EMBL" id="OXU17060.1"/>
    </source>
</evidence>
<organism evidence="1 2">
    <name type="scientific">Trichomalopsis sarcophagae</name>
    <dbReference type="NCBI Taxonomy" id="543379"/>
    <lineage>
        <taxon>Eukaryota</taxon>
        <taxon>Metazoa</taxon>
        <taxon>Ecdysozoa</taxon>
        <taxon>Arthropoda</taxon>
        <taxon>Hexapoda</taxon>
        <taxon>Insecta</taxon>
        <taxon>Pterygota</taxon>
        <taxon>Neoptera</taxon>
        <taxon>Endopterygota</taxon>
        <taxon>Hymenoptera</taxon>
        <taxon>Apocrita</taxon>
        <taxon>Proctotrupomorpha</taxon>
        <taxon>Chalcidoidea</taxon>
        <taxon>Pteromalidae</taxon>
        <taxon>Pteromalinae</taxon>
        <taxon>Trichomalopsis</taxon>
    </lineage>
</organism>
<reference evidence="1 2" key="1">
    <citation type="journal article" date="2017" name="Curr. Biol.">
        <title>The Evolution of Venom by Co-option of Single-Copy Genes.</title>
        <authorList>
            <person name="Martinson E.O."/>
            <person name="Mrinalini"/>
            <person name="Kelkar Y.D."/>
            <person name="Chang C.H."/>
            <person name="Werren J.H."/>
        </authorList>
    </citation>
    <scope>NUCLEOTIDE SEQUENCE [LARGE SCALE GENOMIC DNA]</scope>
    <source>
        <strain evidence="1 2">Alberta</strain>
        <tissue evidence="1">Whole body</tissue>
    </source>
</reference>